<dbReference type="AlphaFoldDB" id="D8QNX1"/>
<dbReference type="HOGENOM" id="CLU_429875_0_0_1"/>
<sequence length="637" mass="71993">MAEEDHDWDALRKDATKLMAAIYFQEQQLVLKRRWLGRNWPETTLRVMDKCAFVDDEKCIAESFLRRDDSSDGYSLIHSVIETALDHLKEGDDDSENALDVNNLDGLSNLEILEGLPKLIKTLRFSEVSALFSTLTQDTKKRKYRAWLERSILQKVGLRLGESGEQGLENVVKFLRGLKGSRGKRKRIRYDTEKLPGSTAMELPRFPEGCSRIEAAKLTLPTLQDLPHRCLRAMADLLSEQPYEQQQLYVVKIGGTRAKLVVRVTRLCENFLEEASDGLPRPLQRALRVISLHAREVQGHDNQLVLKLDALHPDTELLQTKLLSAIAQLHALPFEELEAVYETLTQTKKNTMKHPGVYVESIKNILREALYRCTRQTVPESVQEAVDMVVAARPRSLKFSSVADTRNPKRKEAEVEAVLNLSSELAQVSWEWIETQMSAKQADADDADDDDFDTFDYSLCSSQLKIEENPEEKGKINFEDDEQVDSVDKDVTGVADETAALAYVLIGRAMKEKLAGALGPRATKYLRSGGEVFGDVETEPTTYGGHETEADMVLSIVKELPSLPESVVHNIEVRLKELKQQKGKTSCTAFVRCNLELPARFDFVELGQLPQGFTGRLKVDKTYRENRGARKLKFPDL</sequence>
<dbReference type="eggNOG" id="ENOG502R4EM">
    <property type="taxonomic scope" value="Eukaryota"/>
</dbReference>
<name>D8QNX1_SELML</name>
<accession>D8QNX1</accession>
<keyword evidence="2" id="KW-1185">Reference proteome</keyword>
<organism evidence="2">
    <name type="scientific">Selaginella moellendorffii</name>
    <name type="common">Spikemoss</name>
    <dbReference type="NCBI Taxonomy" id="88036"/>
    <lineage>
        <taxon>Eukaryota</taxon>
        <taxon>Viridiplantae</taxon>
        <taxon>Streptophyta</taxon>
        <taxon>Embryophyta</taxon>
        <taxon>Tracheophyta</taxon>
        <taxon>Lycopodiopsida</taxon>
        <taxon>Selaginellales</taxon>
        <taxon>Selaginellaceae</taxon>
        <taxon>Selaginella</taxon>
    </lineage>
</organism>
<evidence type="ECO:0000313" key="1">
    <source>
        <dbReference type="EMBL" id="EFJ38185.1"/>
    </source>
</evidence>
<dbReference type="Gramene" id="EFJ38185">
    <property type="protein sequence ID" value="EFJ38185"/>
    <property type="gene ID" value="SELMODRAFT_437693"/>
</dbReference>
<dbReference type="KEGG" id="smo:SELMODRAFT_437693"/>
<dbReference type="PANTHER" id="PTHR36071">
    <property type="entry name" value="DNA DOUBLE-STRAND BREAK REPAIR PROTEIN"/>
    <property type="match status" value="1"/>
</dbReference>
<dbReference type="FunCoup" id="D8QNX1">
    <property type="interactions" value="860"/>
</dbReference>
<dbReference type="Proteomes" id="UP000001514">
    <property type="component" value="Unassembled WGS sequence"/>
</dbReference>
<reference evidence="1 2" key="1">
    <citation type="journal article" date="2011" name="Science">
        <title>The Selaginella genome identifies genetic changes associated with the evolution of vascular plants.</title>
        <authorList>
            <person name="Banks J.A."/>
            <person name="Nishiyama T."/>
            <person name="Hasebe M."/>
            <person name="Bowman J.L."/>
            <person name="Gribskov M."/>
            <person name="dePamphilis C."/>
            <person name="Albert V.A."/>
            <person name="Aono N."/>
            <person name="Aoyama T."/>
            <person name="Ambrose B.A."/>
            <person name="Ashton N.W."/>
            <person name="Axtell M.J."/>
            <person name="Barker E."/>
            <person name="Barker M.S."/>
            <person name="Bennetzen J.L."/>
            <person name="Bonawitz N.D."/>
            <person name="Chapple C."/>
            <person name="Cheng C."/>
            <person name="Correa L.G."/>
            <person name="Dacre M."/>
            <person name="DeBarry J."/>
            <person name="Dreyer I."/>
            <person name="Elias M."/>
            <person name="Engstrom E.M."/>
            <person name="Estelle M."/>
            <person name="Feng L."/>
            <person name="Finet C."/>
            <person name="Floyd S.K."/>
            <person name="Frommer W.B."/>
            <person name="Fujita T."/>
            <person name="Gramzow L."/>
            <person name="Gutensohn M."/>
            <person name="Harholt J."/>
            <person name="Hattori M."/>
            <person name="Heyl A."/>
            <person name="Hirai T."/>
            <person name="Hiwatashi Y."/>
            <person name="Ishikawa M."/>
            <person name="Iwata M."/>
            <person name="Karol K.G."/>
            <person name="Koehler B."/>
            <person name="Kolukisaoglu U."/>
            <person name="Kubo M."/>
            <person name="Kurata T."/>
            <person name="Lalonde S."/>
            <person name="Li K."/>
            <person name="Li Y."/>
            <person name="Litt A."/>
            <person name="Lyons E."/>
            <person name="Manning G."/>
            <person name="Maruyama T."/>
            <person name="Michael T.P."/>
            <person name="Mikami K."/>
            <person name="Miyazaki S."/>
            <person name="Morinaga S."/>
            <person name="Murata T."/>
            <person name="Mueller-Roeber B."/>
            <person name="Nelson D.R."/>
            <person name="Obara M."/>
            <person name="Oguri Y."/>
            <person name="Olmstead R.G."/>
            <person name="Onodera N."/>
            <person name="Petersen B.L."/>
            <person name="Pils B."/>
            <person name="Prigge M."/>
            <person name="Rensing S.A."/>
            <person name="Riano-Pachon D.M."/>
            <person name="Roberts A.W."/>
            <person name="Sato Y."/>
            <person name="Scheller H.V."/>
            <person name="Schulz B."/>
            <person name="Schulz C."/>
            <person name="Shakirov E.V."/>
            <person name="Shibagaki N."/>
            <person name="Shinohara N."/>
            <person name="Shippen D.E."/>
            <person name="Soerensen I."/>
            <person name="Sotooka R."/>
            <person name="Sugimoto N."/>
            <person name="Sugita M."/>
            <person name="Sumikawa N."/>
            <person name="Tanurdzic M."/>
            <person name="Theissen G."/>
            <person name="Ulvskov P."/>
            <person name="Wakazuki S."/>
            <person name="Weng J.K."/>
            <person name="Willats W.W."/>
            <person name="Wipf D."/>
            <person name="Wolf P.G."/>
            <person name="Yang L."/>
            <person name="Zimmer A.D."/>
            <person name="Zhu Q."/>
            <person name="Mitros T."/>
            <person name="Hellsten U."/>
            <person name="Loque D."/>
            <person name="Otillar R."/>
            <person name="Salamov A."/>
            <person name="Schmutz J."/>
            <person name="Shapiro H."/>
            <person name="Lindquist E."/>
            <person name="Lucas S."/>
            <person name="Rokhsar D."/>
            <person name="Grigoriev I.V."/>
        </authorList>
    </citation>
    <scope>NUCLEOTIDE SEQUENCE [LARGE SCALE GENOMIC DNA]</scope>
</reference>
<dbReference type="PANTHER" id="PTHR36071:SF1">
    <property type="entry name" value="DNA DOUBLE-STRAND BREAK REPAIR PROTEIN"/>
    <property type="match status" value="1"/>
</dbReference>
<evidence type="ECO:0000313" key="2">
    <source>
        <dbReference type="Proteomes" id="UP000001514"/>
    </source>
</evidence>
<dbReference type="OMA" id="HETEADM"/>
<proteinExistence type="predicted"/>
<dbReference type="InParanoid" id="D8QNX1"/>
<gene>
    <name evidence="1" type="ORF">SELMODRAFT_437693</name>
</gene>
<dbReference type="EMBL" id="GL377565">
    <property type="protein sequence ID" value="EFJ38185.1"/>
    <property type="molecule type" value="Genomic_DNA"/>
</dbReference>
<protein>
    <submittedName>
        <fullName evidence="1">Uncharacterized protein</fullName>
    </submittedName>
</protein>